<feature type="region of interest" description="Disordered" evidence="1">
    <location>
        <begin position="179"/>
        <end position="219"/>
    </location>
</feature>
<proteinExistence type="predicted"/>
<dbReference type="EMBL" id="JBBPDW010000042">
    <property type="protein sequence ID" value="KAK7534510.1"/>
    <property type="molecule type" value="Genomic_DNA"/>
</dbReference>
<organism evidence="2 3">
    <name type="scientific">Phyllosticta citricarpa</name>
    <dbReference type="NCBI Taxonomy" id="55181"/>
    <lineage>
        <taxon>Eukaryota</taxon>
        <taxon>Fungi</taxon>
        <taxon>Dikarya</taxon>
        <taxon>Ascomycota</taxon>
        <taxon>Pezizomycotina</taxon>
        <taxon>Dothideomycetes</taxon>
        <taxon>Dothideomycetes incertae sedis</taxon>
        <taxon>Botryosphaeriales</taxon>
        <taxon>Phyllostictaceae</taxon>
        <taxon>Phyllosticta</taxon>
    </lineage>
</organism>
<name>A0ABR1LKT5_9PEZI</name>
<feature type="compositionally biased region" description="Basic residues" evidence="1">
    <location>
        <begin position="188"/>
        <end position="219"/>
    </location>
</feature>
<evidence type="ECO:0000256" key="1">
    <source>
        <dbReference type="SAM" id="MobiDB-lite"/>
    </source>
</evidence>
<gene>
    <name evidence="2" type="ORF">IWX46DRAFT_308442</name>
</gene>
<protein>
    <submittedName>
        <fullName evidence="2">Uncharacterized protein</fullName>
    </submittedName>
</protein>
<sequence>MLDHLAYWHRYQQDNGRNGYVCGALNIKTIQQFYLRFLYHGACDKSLDTRVSLKIRRKSTSIAASHLPTLDLPPRFELACQNFADFGQCLPCQLTKAEYAVGHFMIANSPCFRPLKKTMLVVRVKAPGLHVWHESEFSQRSDSAIAQLSRMSSLVSCEGETCKIVDTSHPGLVAFRRSRRLRDSTTTRTRRHGNRHALPRQPRRHMRYLRPLQRHKTRE</sequence>
<evidence type="ECO:0000313" key="3">
    <source>
        <dbReference type="Proteomes" id="UP001365128"/>
    </source>
</evidence>
<comment type="caution">
    <text evidence="2">The sequence shown here is derived from an EMBL/GenBank/DDBJ whole genome shotgun (WGS) entry which is preliminary data.</text>
</comment>
<accession>A0ABR1LKT5</accession>
<reference evidence="2 3" key="1">
    <citation type="submission" date="2024-04" db="EMBL/GenBank/DDBJ databases">
        <title>Phyllosticta paracitricarpa is synonymous to the EU quarantine fungus P. citricarpa based on phylogenomic analyses.</title>
        <authorList>
            <consortium name="Lawrence Berkeley National Laboratory"/>
            <person name="Van Ingen-Buijs V.A."/>
            <person name="Van Westerhoven A.C."/>
            <person name="Haridas S."/>
            <person name="Skiadas P."/>
            <person name="Martin F."/>
            <person name="Groenewald J.Z."/>
            <person name="Crous P.W."/>
            <person name="Seidl M.F."/>
        </authorList>
    </citation>
    <scope>NUCLEOTIDE SEQUENCE [LARGE SCALE GENOMIC DNA]</scope>
    <source>
        <strain evidence="2 3">CBS 122670</strain>
    </source>
</reference>
<dbReference type="Proteomes" id="UP001365128">
    <property type="component" value="Unassembled WGS sequence"/>
</dbReference>
<evidence type="ECO:0000313" key="2">
    <source>
        <dbReference type="EMBL" id="KAK7534510.1"/>
    </source>
</evidence>
<keyword evidence="3" id="KW-1185">Reference proteome</keyword>